<dbReference type="Gene3D" id="3.40.50.1440">
    <property type="entry name" value="Tubulin/FtsZ, GTPase domain"/>
    <property type="match status" value="1"/>
</dbReference>
<evidence type="ECO:0000313" key="11">
    <source>
        <dbReference type="Proteomes" id="UP000494040"/>
    </source>
</evidence>
<dbReference type="PANTHER" id="PTHR11588">
    <property type="entry name" value="TUBULIN"/>
    <property type="match status" value="1"/>
</dbReference>
<comment type="similarity">
    <text evidence="1 7">Belongs to the tubulin family.</text>
</comment>
<evidence type="ECO:0000256" key="7">
    <source>
        <dbReference type="RuleBase" id="RU000352"/>
    </source>
</evidence>
<keyword evidence="2 7" id="KW-0493">Microtubule</keyword>
<dbReference type="InterPro" id="IPR023123">
    <property type="entry name" value="Tubulin_C"/>
</dbReference>
<dbReference type="InterPro" id="IPR002452">
    <property type="entry name" value="Alpha_tubulin"/>
</dbReference>
<evidence type="ECO:0000256" key="1">
    <source>
        <dbReference type="ARBA" id="ARBA00009636"/>
    </source>
</evidence>
<dbReference type="Proteomes" id="UP000494040">
    <property type="component" value="Unassembled WGS sequence"/>
</dbReference>
<dbReference type="InterPro" id="IPR003008">
    <property type="entry name" value="Tubulin_FtsZ_GTPase"/>
</dbReference>
<keyword evidence="3 7" id="KW-0547">Nucleotide-binding</keyword>
<dbReference type="InterPro" id="IPR008280">
    <property type="entry name" value="Tub_FtsZ_C"/>
</dbReference>
<dbReference type="Gene3D" id="1.10.287.600">
    <property type="entry name" value="Helix hairpin bin"/>
    <property type="match status" value="1"/>
</dbReference>
<evidence type="ECO:0000256" key="5">
    <source>
        <dbReference type="ARBA" id="ARBA00023134"/>
    </source>
</evidence>
<organism evidence="10 11">
    <name type="scientific">Cimex lectularius</name>
    <name type="common">Bed bug</name>
    <name type="synonym">Acanthia lectularia</name>
    <dbReference type="NCBI Taxonomy" id="79782"/>
    <lineage>
        <taxon>Eukaryota</taxon>
        <taxon>Metazoa</taxon>
        <taxon>Ecdysozoa</taxon>
        <taxon>Arthropoda</taxon>
        <taxon>Hexapoda</taxon>
        <taxon>Insecta</taxon>
        <taxon>Pterygota</taxon>
        <taxon>Neoptera</taxon>
        <taxon>Paraneoptera</taxon>
        <taxon>Hemiptera</taxon>
        <taxon>Heteroptera</taxon>
        <taxon>Panheteroptera</taxon>
        <taxon>Cimicomorpha</taxon>
        <taxon>Cimicidae</taxon>
        <taxon>Cimex</taxon>
    </lineage>
</organism>
<dbReference type="PRINTS" id="PR01161">
    <property type="entry name" value="TUBULIN"/>
</dbReference>
<dbReference type="InterPro" id="IPR000217">
    <property type="entry name" value="Tubulin"/>
</dbReference>
<dbReference type="Gene3D" id="3.30.1330.20">
    <property type="entry name" value="Tubulin/FtsZ, C-terminal domain"/>
    <property type="match status" value="1"/>
</dbReference>
<sequence length="447" mass="49534">MREVISLHLGQAGIQLALPLWKLYCEEHGIQLDGKITEGAACNGSCFSSHFTRTQDDRCIPNALLLDLDPSVAGKVSPSSSMGSFLKRYALPGSDKNDVIVKELFGKDNFLTWKEDAANIFQRGFIMGSERISQVGDRLSSMLELCDSFQGFIIFRSAGGGTGSGFTSSLFEHLSDNMKKKCNIELAVYPSKGSAVLEPYNTVLGLHRMMNFVNCSFVVDNEALFNMSKKNVSSYKSSFIDVNRLVANAVSTITASIRFEGCLNVDLNEFQTNLVPYSRVHFPFMSYAPVKFPGVTKTEKLSIRGLTKSCFESTNRMATVEAEKGKYVACCLIYRGDVGQQEVSDSLSQAKNSSSVQFVDWSPTGFKVGMNASPKGKTDDQDPSLALIANSTSLADYIAKLNHKFDLMYKKMAFVHWYFAEGLEANEFIEAREDTSKLEEDYINLKD</sequence>
<feature type="domain" description="Tubulin/FtsZ GTPase" evidence="8">
    <location>
        <begin position="47"/>
        <end position="261"/>
    </location>
</feature>
<accession>A0A8I6RB34</accession>
<dbReference type="SMART" id="SM00864">
    <property type="entry name" value="Tubulin"/>
    <property type="match status" value="1"/>
</dbReference>
<dbReference type="PROSITE" id="PS00227">
    <property type="entry name" value="TUBULIN"/>
    <property type="match status" value="1"/>
</dbReference>
<dbReference type="SMART" id="SM00865">
    <property type="entry name" value="Tubulin_C"/>
    <property type="match status" value="1"/>
</dbReference>
<gene>
    <name evidence="10" type="primary">106662361</name>
</gene>
<dbReference type="GO" id="GO:0005874">
    <property type="term" value="C:microtubule"/>
    <property type="evidence" value="ECO:0007669"/>
    <property type="project" value="UniProtKB-KW"/>
</dbReference>
<dbReference type="KEGG" id="clec:106662361"/>
<keyword evidence="11" id="KW-1185">Reference proteome</keyword>
<dbReference type="InterPro" id="IPR017975">
    <property type="entry name" value="Tubulin_CS"/>
</dbReference>
<evidence type="ECO:0000313" key="10">
    <source>
        <dbReference type="EnsemblMetazoa" id="XP_014241902.1"/>
    </source>
</evidence>
<dbReference type="PRINTS" id="PR01162">
    <property type="entry name" value="ALPHATUBULIN"/>
</dbReference>
<dbReference type="SUPFAM" id="SSF55307">
    <property type="entry name" value="Tubulin C-terminal domain-like"/>
    <property type="match status" value="1"/>
</dbReference>
<keyword evidence="5 7" id="KW-0342">GTP-binding</keyword>
<name>A0A8I6RB34_CIMLE</name>
<dbReference type="SUPFAM" id="SSF52490">
    <property type="entry name" value="Tubulin nucleotide-binding domain-like"/>
    <property type="match status" value="1"/>
</dbReference>
<comment type="function">
    <text evidence="7">Tubulin is the major constituent of microtubules, a cylinder consisting of laterally associated linear protofilaments composed of alpha- and beta-tubulin heterodimers. Microtubules grow by the addition of GTP-tubulin dimers to the microtubule end, where a stabilizing cap forms. Below the cap, tubulin dimers are in GDP-bound state, owing to GTPase activity of alpha-tubulin.</text>
</comment>
<dbReference type="GO" id="GO:0016787">
    <property type="term" value="F:hydrolase activity"/>
    <property type="evidence" value="ECO:0007669"/>
    <property type="project" value="UniProtKB-KW"/>
</dbReference>
<evidence type="ECO:0000256" key="2">
    <source>
        <dbReference type="ARBA" id="ARBA00022701"/>
    </source>
</evidence>
<dbReference type="Pfam" id="PF03953">
    <property type="entry name" value="Tubulin_C"/>
    <property type="match status" value="1"/>
</dbReference>
<dbReference type="Pfam" id="PF00091">
    <property type="entry name" value="Tubulin"/>
    <property type="match status" value="1"/>
</dbReference>
<dbReference type="GO" id="GO:0007017">
    <property type="term" value="P:microtubule-based process"/>
    <property type="evidence" value="ECO:0007669"/>
    <property type="project" value="InterPro"/>
</dbReference>
<proteinExistence type="inferred from homology"/>
<reference evidence="10" key="1">
    <citation type="submission" date="2022-01" db="UniProtKB">
        <authorList>
            <consortium name="EnsemblMetazoa"/>
        </authorList>
    </citation>
    <scope>IDENTIFICATION</scope>
</reference>
<dbReference type="GO" id="GO:0005525">
    <property type="term" value="F:GTP binding"/>
    <property type="evidence" value="ECO:0007669"/>
    <property type="project" value="UniProtKB-UniRule"/>
</dbReference>
<dbReference type="InterPro" id="IPR036525">
    <property type="entry name" value="Tubulin/FtsZ_GTPase_sf"/>
</dbReference>
<dbReference type="InterPro" id="IPR037103">
    <property type="entry name" value="Tubulin/FtsZ-like_C"/>
</dbReference>
<evidence type="ECO:0000259" key="8">
    <source>
        <dbReference type="SMART" id="SM00864"/>
    </source>
</evidence>
<comment type="subunit">
    <text evidence="7">Dimer of alpha and beta chains. A typical microtubule is a hollow water-filled tube with an outer diameter of 25 nm and an inner diameter of 15 nM. Alpha-beta heterodimers associate head-to-tail to form protofilaments running lengthwise along the microtubule wall with the beta-tubulin subunit facing the microtubule plus end conferring a structural polarity. Microtubules usually have 13 protofilaments but different protofilament numbers can be found in some organisms and specialized cells.</text>
</comment>
<protein>
    <recommendedName>
        <fullName evidence="7">Tubulin alpha chain</fullName>
    </recommendedName>
</protein>
<dbReference type="InterPro" id="IPR018316">
    <property type="entry name" value="Tubulin/FtsZ_2-layer-sand-dom"/>
</dbReference>
<keyword evidence="4" id="KW-0378">Hydrolase</keyword>
<evidence type="ECO:0000256" key="3">
    <source>
        <dbReference type="ARBA" id="ARBA00022741"/>
    </source>
</evidence>
<dbReference type="AlphaFoldDB" id="A0A8I6RB34"/>
<feature type="domain" description="Tubulin/FtsZ 2-layer sandwich" evidence="9">
    <location>
        <begin position="263"/>
        <end position="403"/>
    </location>
</feature>
<evidence type="ECO:0000256" key="4">
    <source>
        <dbReference type="ARBA" id="ARBA00022801"/>
    </source>
</evidence>
<dbReference type="GO" id="GO:0005200">
    <property type="term" value="F:structural constituent of cytoskeleton"/>
    <property type="evidence" value="ECO:0007669"/>
    <property type="project" value="InterPro"/>
</dbReference>
<dbReference type="EnsemblMetazoa" id="XM_014386416.1">
    <property type="protein sequence ID" value="XP_014241902.1"/>
    <property type="gene ID" value="LOC106662361"/>
</dbReference>
<comment type="catalytic activity">
    <reaction evidence="6">
        <text>GTP + H2O = GDP + phosphate + H(+)</text>
        <dbReference type="Rhea" id="RHEA:19669"/>
        <dbReference type="ChEBI" id="CHEBI:15377"/>
        <dbReference type="ChEBI" id="CHEBI:15378"/>
        <dbReference type="ChEBI" id="CHEBI:37565"/>
        <dbReference type="ChEBI" id="CHEBI:43474"/>
        <dbReference type="ChEBI" id="CHEBI:58189"/>
    </reaction>
    <physiologicalReaction direction="left-to-right" evidence="6">
        <dbReference type="Rhea" id="RHEA:19670"/>
    </physiologicalReaction>
</comment>
<evidence type="ECO:0000256" key="6">
    <source>
        <dbReference type="ARBA" id="ARBA00049117"/>
    </source>
</evidence>
<evidence type="ECO:0000259" key="9">
    <source>
        <dbReference type="SMART" id="SM00865"/>
    </source>
</evidence>